<keyword evidence="3" id="KW-1185">Reference proteome</keyword>
<protein>
    <submittedName>
        <fullName evidence="2">Uncharacterized protein</fullName>
    </submittedName>
</protein>
<evidence type="ECO:0000313" key="2">
    <source>
        <dbReference type="EMBL" id="KAG8452641.1"/>
    </source>
</evidence>
<organism evidence="2 3">
    <name type="scientific">Hymenochirus boettgeri</name>
    <name type="common">Congo dwarf clawed frog</name>
    <dbReference type="NCBI Taxonomy" id="247094"/>
    <lineage>
        <taxon>Eukaryota</taxon>
        <taxon>Metazoa</taxon>
        <taxon>Chordata</taxon>
        <taxon>Craniata</taxon>
        <taxon>Vertebrata</taxon>
        <taxon>Euteleostomi</taxon>
        <taxon>Amphibia</taxon>
        <taxon>Batrachia</taxon>
        <taxon>Anura</taxon>
        <taxon>Pipoidea</taxon>
        <taxon>Pipidae</taxon>
        <taxon>Pipinae</taxon>
        <taxon>Hymenochirus</taxon>
    </lineage>
</organism>
<dbReference type="EMBL" id="JAACNH010000002">
    <property type="protein sequence ID" value="KAG8452641.1"/>
    <property type="molecule type" value="Genomic_DNA"/>
</dbReference>
<sequence>MRVKKYCDSYYQTSATGTFKLYTKFMYFSSTLIKHIALSFTMRSVYIVLIICQRWLVWGAALGSYTSVICALQYTRWQLNSNKFSCHLVGGGSAYHCRCL</sequence>
<keyword evidence="1" id="KW-1133">Transmembrane helix</keyword>
<gene>
    <name evidence="2" type="ORF">GDO86_004432</name>
</gene>
<dbReference type="Proteomes" id="UP000812440">
    <property type="component" value="Chromosome 2"/>
</dbReference>
<proteinExistence type="predicted"/>
<reference evidence="2" key="1">
    <citation type="thesis" date="2020" institute="ProQuest LLC" country="789 East Eisenhower Parkway, Ann Arbor, MI, USA">
        <title>Comparative Genomics and Chromosome Evolution.</title>
        <authorList>
            <person name="Mudd A.B."/>
        </authorList>
    </citation>
    <scope>NUCLEOTIDE SEQUENCE</scope>
    <source>
        <strain evidence="2">Female2</strain>
        <tissue evidence="2">Blood</tissue>
    </source>
</reference>
<keyword evidence="1" id="KW-0812">Transmembrane</keyword>
<evidence type="ECO:0000256" key="1">
    <source>
        <dbReference type="SAM" id="Phobius"/>
    </source>
</evidence>
<keyword evidence="1" id="KW-0472">Membrane</keyword>
<name>A0A8T2KDG0_9PIPI</name>
<comment type="caution">
    <text evidence="2">The sequence shown here is derived from an EMBL/GenBank/DDBJ whole genome shotgun (WGS) entry which is preliminary data.</text>
</comment>
<accession>A0A8T2KDG0</accession>
<dbReference type="AlphaFoldDB" id="A0A8T2KDG0"/>
<feature type="transmembrane region" description="Helical" evidence="1">
    <location>
        <begin position="55"/>
        <end position="74"/>
    </location>
</feature>
<evidence type="ECO:0000313" key="3">
    <source>
        <dbReference type="Proteomes" id="UP000812440"/>
    </source>
</evidence>